<dbReference type="RefSeq" id="XP_025068863.1">
    <property type="nucleotide sequence ID" value="XM_025213078.1"/>
</dbReference>
<gene>
    <name evidence="5" type="primary">LOC112551552</name>
</gene>
<dbReference type="AlphaFoldDB" id="A0A3Q0HEF0"/>
<keyword evidence="1" id="KW-0539">Nucleus</keyword>
<feature type="domain" description="MEIS N-terminal" evidence="3">
    <location>
        <begin position="118"/>
        <end position="157"/>
    </location>
</feature>
<name>A0A3Q0HEF0_ALLSI</name>
<evidence type="ECO:0000256" key="1">
    <source>
        <dbReference type="ARBA" id="ARBA00023242"/>
    </source>
</evidence>
<proteinExistence type="predicted"/>
<protein>
    <submittedName>
        <fullName evidence="5">Homeobox protein meis3-like</fullName>
    </submittedName>
</protein>
<accession>A0A3Q0HEF0</accession>
<evidence type="ECO:0000313" key="4">
    <source>
        <dbReference type="Proteomes" id="UP000189705"/>
    </source>
</evidence>
<feature type="region of interest" description="Disordered" evidence="2">
    <location>
        <begin position="32"/>
        <end position="55"/>
    </location>
</feature>
<evidence type="ECO:0000313" key="5">
    <source>
        <dbReference type="RefSeq" id="XP_025068863.1"/>
    </source>
</evidence>
<evidence type="ECO:0000259" key="3">
    <source>
        <dbReference type="Pfam" id="PF16493"/>
    </source>
</evidence>
<dbReference type="STRING" id="38654.A0A3Q0HEF0"/>
<dbReference type="Proteomes" id="UP000189705">
    <property type="component" value="Unplaced"/>
</dbReference>
<dbReference type="InParanoid" id="A0A3Q0HEF0"/>
<dbReference type="GeneID" id="112551552"/>
<feature type="domain" description="MEIS N-terminal" evidence="3">
    <location>
        <begin position="68"/>
        <end position="94"/>
    </location>
</feature>
<evidence type="ECO:0000256" key="2">
    <source>
        <dbReference type="SAM" id="MobiDB-lite"/>
    </source>
</evidence>
<dbReference type="KEGG" id="asn:112551552"/>
<sequence length="231" mass="24616">MVTYADLNYEDLACYPAMDGLPLPGFADPHLGRSLPPPSLSQSSPYGPSGVTHRAGAPAGIGNGDAWKREKDEIYGHPLFPLLALGFEKGELANPGCGTQASGLPAPPCTHLVPPLQMIQAIQVLRFHLLELEKVHDLCDNFCHRYITCLKGKMPIDLVIDDRDGSKSDLEDYACPSLSDQVGRPGAPYSPEGAPLGGYGLEGQQHLGVRPPGAMGGVDMAMGVEGPWPYM</sequence>
<organism evidence="4 5">
    <name type="scientific">Alligator sinensis</name>
    <name type="common">Chinese alligator</name>
    <dbReference type="NCBI Taxonomy" id="38654"/>
    <lineage>
        <taxon>Eukaryota</taxon>
        <taxon>Metazoa</taxon>
        <taxon>Chordata</taxon>
        <taxon>Craniata</taxon>
        <taxon>Vertebrata</taxon>
        <taxon>Euteleostomi</taxon>
        <taxon>Archelosauria</taxon>
        <taxon>Archosauria</taxon>
        <taxon>Crocodylia</taxon>
        <taxon>Alligatoridae</taxon>
        <taxon>Alligatorinae</taxon>
        <taxon>Alligator</taxon>
    </lineage>
</organism>
<dbReference type="InterPro" id="IPR032453">
    <property type="entry name" value="PKNOX/Meis_N"/>
</dbReference>
<keyword evidence="4" id="KW-1185">Reference proteome</keyword>
<feature type="compositionally biased region" description="Low complexity" evidence="2">
    <location>
        <begin position="40"/>
        <end position="50"/>
    </location>
</feature>
<dbReference type="Pfam" id="PF16493">
    <property type="entry name" value="Meis_PKNOX_N"/>
    <property type="match status" value="2"/>
</dbReference>
<reference evidence="5" key="1">
    <citation type="submission" date="2025-08" db="UniProtKB">
        <authorList>
            <consortium name="RefSeq"/>
        </authorList>
    </citation>
    <scope>IDENTIFICATION</scope>
</reference>